<proteinExistence type="predicted"/>
<comment type="caution">
    <text evidence="2">The sequence shown here is derived from an EMBL/GenBank/DDBJ whole genome shotgun (WGS) entry which is preliminary data.</text>
</comment>
<dbReference type="EMBL" id="PDNU01000046">
    <property type="protein sequence ID" value="PHK93456.1"/>
    <property type="molecule type" value="Genomic_DNA"/>
</dbReference>
<name>A0A2C7A8T8_9PROT</name>
<keyword evidence="1" id="KW-1133">Transmembrane helix</keyword>
<feature type="transmembrane region" description="Helical" evidence="1">
    <location>
        <begin position="47"/>
        <end position="67"/>
    </location>
</feature>
<dbReference type="AlphaFoldDB" id="A0A2C7A8T8"/>
<evidence type="ECO:0000256" key="1">
    <source>
        <dbReference type="SAM" id="Phobius"/>
    </source>
</evidence>
<dbReference type="Proteomes" id="UP000223527">
    <property type="component" value="Unassembled WGS sequence"/>
</dbReference>
<reference evidence="2 3" key="1">
    <citation type="submission" date="2017-10" db="EMBL/GenBank/DDBJ databases">
        <authorList>
            <person name="Banno H."/>
            <person name="Chua N.-H."/>
        </authorList>
    </citation>
    <scope>NUCLEOTIDE SEQUENCE [LARGE SCALE GENOMIC DNA]</scope>
    <source>
        <strain evidence="2 3">YW11</strain>
    </source>
</reference>
<keyword evidence="3" id="KW-1185">Reference proteome</keyword>
<feature type="transmembrane region" description="Helical" evidence="1">
    <location>
        <begin position="74"/>
        <end position="94"/>
    </location>
</feature>
<accession>A0A2C7A8T8</accession>
<gene>
    <name evidence="2" type="ORF">CR162_18450</name>
</gene>
<evidence type="ECO:0000313" key="2">
    <source>
        <dbReference type="EMBL" id="PHK93456.1"/>
    </source>
</evidence>
<keyword evidence="1" id="KW-0812">Transmembrane</keyword>
<protein>
    <submittedName>
        <fullName evidence="2">Uncharacterized protein</fullName>
    </submittedName>
</protein>
<evidence type="ECO:0000313" key="3">
    <source>
        <dbReference type="Proteomes" id="UP000223527"/>
    </source>
</evidence>
<organism evidence="2 3">
    <name type="scientific">Teichococcus rhizosphaerae</name>
    <dbReference type="NCBI Taxonomy" id="1335062"/>
    <lineage>
        <taxon>Bacteria</taxon>
        <taxon>Pseudomonadati</taxon>
        <taxon>Pseudomonadota</taxon>
        <taxon>Alphaproteobacteria</taxon>
        <taxon>Acetobacterales</taxon>
        <taxon>Roseomonadaceae</taxon>
        <taxon>Roseomonas</taxon>
    </lineage>
</organism>
<keyword evidence="1" id="KW-0472">Membrane</keyword>
<sequence length="96" mass="9932">MARGAGARNRTLGVLSLALLAGLLLPDLALAQGGDPFTLGVEWARSTWIRGLAMAAVGLIGVMLFLWQFRGAAILCVLGGGLVVANLETIVGWMGI</sequence>